<evidence type="ECO:0000313" key="3">
    <source>
        <dbReference type="Proteomes" id="UP001171916"/>
    </source>
</evidence>
<dbReference type="EMBL" id="JAUEPH010000001">
    <property type="protein sequence ID" value="MDN3202629.1"/>
    <property type="molecule type" value="Genomic_DNA"/>
</dbReference>
<organism evidence="2 3">
    <name type="scientific">Algoriphagus sediminis</name>
    <dbReference type="NCBI Taxonomy" id="3057113"/>
    <lineage>
        <taxon>Bacteria</taxon>
        <taxon>Pseudomonadati</taxon>
        <taxon>Bacteroidota</taxon>
        <taxon>Cytophagia</taxon>
        <taxon>Cytophagales</taxon>
        <taxon>Cyclobacteriaceae</taxon>
        <taxon>Algoriphagus</taxon>
    </lineage>
</organism>
<sequence>MKKYGALFICFLMSFAVMAGDGDSKKFLFLFNKKELKEYKLTMKDIEKQFSSFETKVYGGNSELALILETPAGNFDECFVGQFLIRNKENINLKLEEIAFRMVDLTETRQVTSALLTAYEESLQDKKADRKAEKP</sequence>
<gene>
    <name evidence="2" type="ORF">QVH07_00655</name>
</gene>
<comment type="caution">
    <text evidence="2">The sequence shown here is derived from an EMBL/GenBank/DDBJ whole genome shotgun (WGS) entry which is preliminary data.</text>
</comment>
<dbReference type="RefSeq" id="WP_289998174.1">
    <property type="nucleotide sequence ID" value="NZ_JAUEPH010000001.1"/>
</dbReference>
<evidence type="ECO:0000256" key="1">
    <source>
        <dbReference type="SAM" id="SignalP"/>
    </source>
</evidence>
<reference evidence="2" key="1">
    <citation type="submission" date="2023-06" db="EMBL/GenBank/DDBJ databases">
        <title>Robiginitalea aurantiacus sp. nov. and Algoriphagus sediminis sp. nov., isolated from coastal sediment.</title>
        <authorList>
            <person name="Zhou Z.Y."/>
            <person name="An J."/>
            <person name="Jia Y.W."/>
            <person name="Du Z.J."/>
        </authorList>
    </citation>
    <scope>NUCLEOTIDE SEQUENCE</scope>
    <source>
        <strain evidence="2">C2-7</strain>
    </source>
</reference>
<feature type="signal peptide" evidence="1">
    <location>
        <begin position="1"/>
        <end position="19"/>
    </location>
</feature>
<evidence type="ECO:0008006" key="4">
    <source>
        <dbReference type="Google" id="ProtNLM"/>
    </source>
</evidence>
<keyword evidence="3" id="KW-1185">Reference proteome</keyword>
<keyword evidence="1" id="KW-0732">Signal</keyword>
<accession>A0ABT7Y7Z1</accession>
<proteinExistence type="predicted"/>
<evidence type="ECO:0000313" key="2">
    <source>
        <dbReference type="EMBL" id="MDN3202629.1"/>
    </source>
</evidence>
<feature type="chain" id="PRO_5046155791" description="DUF4252 domain-containing protein" evidence="1">
    <location>
        <begin position="20"/>
        <end position="135"/>
    </location>
</feature>
<protein>
    <recommendedName>
        <fullName evidence="4">DUF4252 domain-containing protein</fullName>
    </recommendedName>
</protein>
<name>A0ABT7Y7Z1_9BACT</name>
<dbReference type="Proteomes" id="UP001171916">
    <property type="component" value="Unassembled WGS sequence"/>
</dbReference>